<keyword evidence="2" id="KW-1185">Reference proteome</keyword>
<dbReference type="Proteomes" id="UP000824533">
    <property type="component" value="Linkage Group LG15"/>
</dbReference>
<dbReference type="EMBL" id="CM034401">
    <property type="protein sequence ID" value="KAJ0175780.1"/>
    <property type="molecule type" value="Genomic_DNA"/>
</dbReference>
<name>A0ACC1CW43_9NEOP</name>
<evidence type="ECO:0000313" key="1">
    <source>
        <dbReference type="EMBL" id="KAJ0175780.1"/>
    </source>
</evidence>
<reference evidence="1 2" key="1">
    <citation type="journal article" date="2021" name="Front. Genet.">
        <title>Chromosome-Level Genome Assembly Reveals Significant Gene Expansion in the Toll and IMD Signaling Pathways of Dendrolimus kikuchii.</title>
        <authorList>
            <person name="Zhou J."/>
            <person name="Wu P."/>
            <person name="Xiong Z."/>
            <person name="Liu N."/>
            <person name="Zhao N."/>
            <person name="Ji M."/>
            <person name="Qiu Y."/>
            <person name="Yang B."/>
        </authorList>
    </citation>
    <scope>NUCLEOTIDE SEQUENCE [LARGE SCALE GENOMIC DNA]</scope>
    <source>
        <strain evidence="1">Ann1</strain>
    </source>
</reference>
<gene>
    <name evidence="1" type="ORF">K1T71_008939</name>
</gene>
<organism evidence="1 2">
    <name type="scientific">Dendrolimus kikuchii</name>
    <dbReference type="NCBI Taxonomy" id="765133"/>
    <lineage>
        <taxon>Eukaryota</taxon>
        <taxon>Metazoa</taxon>
        <taxon>Ecdysozoa</taxon>
        <taxon>Arthropoda</taxon>
        <taxon>Hexapoda</taxon>
        <taxon>Insecta</taxon>
        <taxon>Pterygota</taxon>
        <taxon>Neoptera</taxon>
        <taxon>Endopterygota</taxon>
        <taxon>Lepidoptera</taxon>
        <taxon>Glossata</taxon>
        <taxon>Ditrysia</taxon>
        <taxon>Bombycoidea</taxon>
        <taxon>Lasiocampidae</taxon>
        <taxon>Dendrolimus</taxon>
    </lineage>
</organism>
<proteinExistence type="predicted"/>
<sequence length="165" mass="18368">MIYRLIFLSVVLGVAMAGFRENMHKCGRFMRPGGMECCKAELQKKPPSDDLKECFQLPMRPPSCEREICIGKKKGFGNEDGKVDKAAFAAYIDKELEQNADLAKAIKEKCLDGDLTKYGPADMCDLVKVKFCVDIQMIANCPEWDDKGPCAGIKDDVAECLKLFA</sequence>
<evidence type="ECO:0000313" key="2">
    <source>
        <dbReference type="Proteomes" id="UP000824533"/>
    </source>
</evidence>
<comment type="caution">
    <text evidence="1">The sequence shown here is derived from an EMBL/GenBank/DDBJ whole genome shotgun (WGS) entry which is preliminary data.</text>
</comment>
<accession>A0ACC1CW43</accession>
<protein>
    <submittedName>
        <fullName evidence="1">Uncharacterized protein</fullName>
    </submittedName>
</protein>